<dbReference type="KEGG" id="peu:105123771"/>
<dbReference type="GeneID" id="105123771"/>
<evidence type="ECO:0000313" key="3">
    <source>
        <dbReference type="RefSeq" id="XP_011021791.1"/>
    </source>
</evidence>
<feature type="compositionally biased region" description="Basic residues" evidence="1">
    <location>
        <begin position="94"/>
        <end position="106"/>
    </location>
</feature>
<feature type="compositionally biased region" description="Basic and acidic residues" evidence="1">
    <location>
        <begin position="83"/>
        <end position="93"/>
    </location>
</feature>
<accession>A0AAJ6XKA1</accession>
<keyword evidence="2" id="KW-1185">Reference proteome</keyword>
<gene>
    <name evidence="3" type="primary">LOC105123771</name>
</gene>
<organism evidence="2 3">
    <name type="scientific">Populus euphratica</name>
    <name type="common">Euphrates poplar</name>
    <dbReference type="NCBI Taxonomy" id="75702"/>
    <lineage>
        <taxon>Eukaryota</taxon>
        <taxon>Viridiplantae</taxon>
        <taxon>Streptophyta</taxon>
        <taxon>Embryophyta</taxon>
        <taxon>Tracheophyta</taxon>
        <taxon>Spermatophyta</taxon>
        <taxon>Magnoliopsida</taxon>
        <taxon>eudicotyledons</taxon>
        <taxon>Gunneridae</taxon>
        <taxon>Pentapetalae</taxon>
        <taxon>rosids</taxon>
        <taxon>fabids</taxon>
        <taxon>Malpighiales</taxon>
        <taxon>Salicaceae</taxon>
        <taxon>Saliceae</taxon>
        <taxon>Populus</taxon>
    </lineage>
</organism>
<evidence type="ECO:0000313" key="2">
    <source>
        <dbReference type="Proteomes" id="UP000694918"/>
    </source>
</evidence>
<proteinExistence type="predicted"/>
<name>A0AAJ6XKA1_POPEU</name>
<dbReference type="Proteomes" id="UP000694918">
    <property type="component" value="Unplaced"/>
</dbReference>
<protein>
    <submittedName>
        <fullName evidence="3">Uncharacterized protein LOC105123771</fullName>
    </submittedName>
</protein>
<evidence type="ECO:0000256" key="1">
    <source>
        <dbReference type="SAM" id="MobiDB-lite"/>
    </source>
</evidence>
<sequence>MSRFNREIHSASDPKRDHVSAMIPFEERMVFEALWPYKRQNRAEAEGVEGRTGKKTEKDWRGRTSKREETQKQENGDTGNTYREAENQQDKTKNRGRTRGRHRSIQRNRSSALAGHPSRLHLLNQKASQANKHGEELENKKEAAFASSRPVKFFLFPAFQIHFACYFAKVIYLPYYCCKHV</sequence>
<dbReference type="RefSeq" id="XP_011021791.1">
    <property type="nucleotide sequence ID" value="XM_011023489.1"/>
</dbReference>
<feature type="region of interest" description="Disordered" evidence="1">
    <location>
        <begin position="40"/>
        <end position="118"/>
    </location>
</feature>
<feature type="compositionally biased region" description="Basic and acidic residues" evidence="1">
    <location>
        <begin position="41"/>
        <end position="75"/>
    </location>
</feature>
<reference evidence="3" key="1">
    <citation type="submission" date="2025-08" db="UniProtKB">
        <authorList>
            <consortium name="RefSeq"/>
        </authorList>
    </citation>
    <scope>IDENTIFICATION</scope>
</reference>
<dbReference type="AlphaFoldDB" id="A0AAJ6XKA1"/>